<keyword evidence="1" id="KW-0472">Membrane</keyword>
<keyword evidence="4" id="KW-1185">Reference proteome</keyword>
<feature type="transmembrane region" description="Helical" evidence="1">
    <location>
        <begin position="89"/>
        <end position="111"/>
    </location>
</feature>
<feature type="transmembrane region" description="Helical" evidence="1">
    <location>
        <begin position="190"/>
        <end position="208"/>
    </location>
</feature>
<keyword evidence="1" id="KW-1133">Transmembrane helix</keyword>
<dbReference type="InterPro" id="IPR000326">
    <property type="entry name" value="PAP2/HPO"/>
</dbReference>
<dbReference type="Proteomes" id="UP001207742">
    <property type="component" value="Unassembled WGS sequence"/>
</dbReference>
<dbReference type="PANTHER" id="PTHR14969:SF13">
    <property type="entry name" value="AT30094P"/>
    <property type="match status" value="1"/>
</dbReference>
<feature type="transmembrane region" description="Helical" evidence="1">
    <location>
        <begin position="21"/>
        <end position="40"/>
    </location>
</feature>
<dbReference type="PANTHER" id="PTHR14969">
    <property type="entry name" value="SPHINGOSINE-1-PHOSPHATE PHOSPHOHYDROLASE"/>
    <property type="match status" value="1"/>
</dbReference>
<dbReference type="InterPro" id="IPR036938">
    <property type="entry name" value="PAP2/HPO_sf"/>
</dbReference>
<proteinExistence type="predicted"/>
<accession>A0ABT3IL10</accession>
<feature type="transmembrane region" description="Helical" evidence="1">
    <location>
        <begin position="166"/>
        <end position="184"/>
    </location>
</feature>
<gene>
    <name evidence="3" type="ORF">OL497_12145</name>
</gene>
<keyword evidence="1" id="KW-0812">Transmembrane</keyword>
<feature type="transmembrane region" description="Helical" evidence="1">
    <location>
        <begin position="142"/>
        <end position="159"/>
    </location>
</feature>
<reference evidence="3 4" key="1">
    <citation type="submission" date="2022-10" db="EMBL/GenBank/DDBJ databases">
        <title>Chitinophaga nivalis PC15 sp. nov., isolated from Pyeongchang county, South Korea.</title>
        <authorList>
            <person name="Trinh H.N."/>
        </authorList>
    </citation>
    <scope>NUCLEOTIDE SEQUENCE [LARGE SCALE GENOMIC DNA]</scope>
    <source>
        <strain evidence="3 4">PC14</strain>
    </source>
</reference>
<dbReference type="SUPFAM" id="SSF48317">
    <property type="entry name" value="Acid phosphatase/Vanadium-dependent haloperoxidase"/>
    <property type="match status" value="1"/>
</dbReference>
<dbReference type="RefSeq" id="WP_264730441.1">
    <property type="nucleotide sequence ID" value="NZ_JAPDNR010000001.1"/>
</dbReference>
<evidence type="ECO:0000313" key="4">
    <source>
        <dbReference type="Proteomes" id="UP001207742"/>
    </source>
</evidence>
<comment type="caution">
    <text evidence="3">The sequence shown here is derived from an EMBL/GenBank/DDBJ whole genome shotgun (WGS) entry which is preliminary data.</text>
</comment>
<dbReference type="Pfam" id="PF01569">
    <property type="entry name" value="PAP2"/>
    <property type="match status" value="1"/>
</dbReference>
<name>A0ABT3IL10_9BACT</name>
<sequence>MKPKRAAFSQRWIQVYRQLRYFVWPFIVLLAVLLPLRFLYSREEIYFYINRLHTNAGDVLFPYITHLGSTGAAVILVVLLAFFNRRQAFVLATAYCFTALVNFALKFLVAFPRPRRYFVERLHDIYFVPGVEVLDNFRSFPSGHSVCAFTAATVLAYYSKNRYLPILYLLLAILVAYSRMYMSQHFFEDVIAGATEGIALSMLWLAFIQGKGYAAGTTGQLS</sequence>
<protein>
    <submittedName>
        <fullName evidence="3">Phosphatase PAP2 family protein</fullName>
    </submittedName>
</protein>
<evidence type="ECO:0000256" key="1">
    <source>
        <dbReference type="SAM" id="Phobius"/>
    </source>
</evidence>
<organism evidence="3 4">
    <name type="scientific">Chitinophaga nivalis</name>
    <dbReference type="NCBI Taxonomy" id="2991709"/>
    <lineage>
        <taxon>Bacteria</taxon>
        <taxon>Pseudomonadati</taxon>
        <taxon>Bacteroidota</taxon>
        <taxon>Chitinophagia</taxon>
        <taxon>Chitinophagales</taxon>
        <taxon>Chitinophagaceae</taxon>
        <taxon>Chitinophaga</taxon>
    </lineage>
</organism>
<evidence type="ECO:0000259" key="2">
    <source>
        <dbReference type="SMART" id="SM00014"/>
    </source>
</evidence>
<dbReference type="SMART" id="SM00014">
    <property type="entry name" value="acidPPc"/>
    <property type="match status" value="1"/>
</dbReference>
<feature type="domain" description="Phosphatidic acid phosphatase type 2/haloperoxidase" evidence="2">
    <location>
        <begin position="89"/>
        <end position="205"/>
    </location>
</feature>
<feature type="transmembrane region" description="Helical" evidence="1">
    <location>
        <begin position="60"/>
        <end position="82"/>
    </location>
</feature>
<dbReference type="EMBL" id="JAPDNS010000001">
    <property type="protein sequence ID" value="MCW3484652.1"/>
    <property type="molecule type" value="Genomic_DNA"/>
</dbReference>
<dbReference type="Gene3D" id="1.20.144.10">
    <property type="entry name" value="Phosphatidic acid phosphatase type 2/haloperoxidase"/>
    <property type="match status" value="1"/>
</dbReference>
<evidence type="ECO:0000313" key="3">
    <source>
        <dbReference type="EMBL" id="MCW3484652.1"/>
    </source>
</evidence>